<proteinExistence type="predicted"/>
<accession>A0AAU8BN30</accession>
<reference evidence="2" key="1">
    <citation type="submission" date="2023-01" db="EMBL/GenBank/DDBJ databases">
        <title>Vibrio sp. CB1-14 genome sequencing.</title>
        <authorList>
            <person name="Otstavnykh N."/>
            <person name="Isaeva M."/>
            <person name="Meleshko D."/>
        </authorList>
    </citation>
    <scope>NUCLEOTIDE SEQUENCE</scope>
    <source>
        <strain evidence="2">CB1-14</strain>
    </source>
</reference>
<sequence>MNRYGTIRLSTFSPIRTPLNSNSELRSSLSSKEHLRLKHRLERVFHTHFEPVQQVRNDGYNNIDCDNHPYFFQAMYSGSVDLIRTDEYISSRKLFPWWKKARLIRSDVHFFDDTVGVLHLEIDLNIETDEDAEYLSRGEIDSDLSELANIAYQYSLRPAFNKIAKTLNLTSYDHLIQPDKFRIFNDISFEPNKNEHQGVMWTGRMIFSPLEHSDSLLNILRSWVGLEESDELDGYYLGSGNILVLDYKSVEDWYRVQLVCQCYNAILYLLNTKLKRTYAEITERDELRSGSRRELSSTLSRTQRSLEHIEFCSLEFKDARIGTQSSRRKLMNHFCEAWSLEELQELTIQRANLISIRIDAILGEQQAKINRTVEYLLSGIGCLAIVDLTISLISASDNLEQDDIPGVFDVFSSIPHDGSAWMSIAIVSFIFLYLYKQRN</sequence>
<evidence type="ECO:0000256" key="1">
    <source>
        <dbReference type="SAM" id="Phobius"/>
    </source>
</evidence>
<keyword evidence="1" id="KW-0472">Membrane</keyword>
<keyword evidence="1" id="KW-1133">Transmembrane helix</keyword>
<dbReference type="EMBL" id="CP115920">
    <property type="protein sequence ID" value="XCD17346.1"/>
    <property type="molecule type" value="Genomic_DNA"/>
</dbReference>
<organism evidence="2">
    <name type="scientific">Vibrio chaetopteri</name>
    <dbReference type="NCBI Taxonomy" id="3016528"/>
    <lineage>
        <taxon>Bacteria</taxon>
        <taxon>Pseudomonadati</taxon>
        <taxon>Pseudomonadota</taxon>
        <taxon>Gammaproteobacteria</taxon>
        <taxon>Vibrionales</taxon>
        <taxon>Vibrionaceae</taxon>
        <taxon>Vibrio</taxon>
    </lineage>
</organism>
<name>A0AAU8BN30_9VIBR</name>
<protein>
    <submittedName>
        <fullName evidence="2">Uncharacterized protein</fullName>
    </submittedName>
</protein>
<feature type="transmembrane region" description="Helical" evidence="1">
    <location>
        <begin position="375"/>
        <end position="395"/>
    </location>
</feature>
<dbReference type="AlphaFoldDB" id="A0AAU8BN30"/>
<feature type="transmembrane region" description="Helical" evidence="1">
    <location>
        <begin position="418"/>
        <end position="435"/>
    </location>
</feature>
<dbReference type="RefSeq" id="WP_353498540.1">
    <property type="nucleotide sequence ID" value="NZ_CP115920.1"/>
</dbReference>
<dbReference type="KEGG" id="vck:PG915_07430"/>
<evidence type="ECO:0000313" key="2">
    <source>
        <dbReference type="EMBL" id="XCD17346.1"/>
    </source>
</evidence>
<keyword evidence="1" id="KW-0812">Transmembrane</keyword>
<gene>
    <name evidence="2" type="ORF">PG915_07430</name>
</gene>